<evidence type="ECO:0000256" key="3">
    <source>
        <dbReference type="ARBA" id="ARBA00022840"/>
    </source>
</evidence>
<evidence type="ECO:0000256" key="4">
    <source>
        <dbReference type="ARBA" id="ARBA00023004"/>
    </source>
</evidence>
<sequence length="272" mass="29300">MKKDEEDMAQQKRLKERMGRVKHKIMVMSGKGGVGKTTVAVNLALTLAAKGYEVGIMDADIHGPNVPKMLGIEDERPDVSEEGIAPVFVPPRVKVMSLAFLLASKDTPVVWRGPLKMGAIRQFLSDVLWGDLDCLIIDLPPGTGDEPLSVAQLIPEIDGAIVVTTPQDVALLDSRKSVTFAKELGMPVIGIIENMSGFKCPKCGEAIDLFKIGGGERAATDMDVPFLGRIPIEVNIVESGDSGIPFVLEHESEAATAFEMIVDSIEHIVKGE</sequence>
<evidence type="ECO:0000256" key="1">
    <source>
        <dbReference type="ARBA" id="ARBA00022723"/>
    </source>
</evidence>
<evidence type="ECO:0000313" key="9">
    <source>
        <dbReference type="EMBL" id="QNO47945.1"/>
    </source>
</evidence>
<feature type="binding site" evidence="8">
    <location>
        <begin position="30"/>
        <end position="37"/>
    </location>
    <ligand>
        <name>ATP</name>
        <dbReference type="ChEBI" id="CHEBI:30616"/>
    </ligand>
</feature>
<dbReference type="EMBL" id="MT631283">
    <property type="protein sequence ID" value="QNO47945.1"/>
    <property type="molecule type" value="Genomic_DNA"/>
</dbReference>
<dbReference type="FunFam" id="3.40.50.300:FF:001119">
    <property type="entry name" value="Iron-sulfur cluster carrier protein"/>
    <property type="match status" value="1"/>
</dbReference>
<keyword evidence="3 8" id="KW-0067">ATP-binding</keyword>
<dbReference type="PANTHER" id="PTHR23264">
    <property type="entry name" value="NUCLEOTIDE-BINDING PROTEIN NBP35 YEAST -RELATED"/>
    <property type="match status" value="1"/>
</dbReference>
<evidence type="ECO:0000256" key="7">
    <source>
        <dbReference type="ARBA" id="ARBA00074706"/>
    </source>
</evidence>
<dbReference type="InterPro" id="IPR027417">
    <property type="entry name" value="P-loop_NTPase"/>
</dbReference>
<reference evidence="9" key="1">
    <citation type="submission" date="2020-06" db="EMBL/GenBank/DDBJ databases">
        <title>Unique genomic features of the anaerobic methanotrophic archaea.</title>
        <authorList>
            <person name="Chadwick G.L."/>
            <person name="Skennerton C.T."/>
            <person name="Laso-Perez R."/>
            <person name="Leu A.O."/>
            <person name="Speth D.R."/>
            <person name="Yu H."/>
            <person name="Morgan-Lang C."/>
            <person name="Hatzenpichler R."/>
            <person name="Goudeau D."/>
            <person name="Malmstrom R."/>
            <person name="Brazelton W.J."/>
            <person name="Woyke T."/>
            <person name="Hallam S.J."/>
            <person name="Tyson G.W."/>
            <person name="Wegener G."/>
            <person name="Boetius A."/>
            <person name="Orphan V."/>
        </authorList>
    </citation>
    <scope>NUCLEOTIDE SEQUENCE</scope>
</reference>
<dbReference type="Gene3D" id="3.40.50.300">
    <property type="entry name" value="P-loop containing nucleotide triphosphate hydrolases"/>
    <property type="match status" value="1"/>
</dbReference>
<dbReference type="GO" id="GO:0005829">
    <property type="term" value="C:cytosol"/>
    <property type="evidence" value="ECO:0007669"/>
    <property type="project" value="TreeGrafter"/>
</dbReference>
<comment type="subunit">
    <text evidence="8">Homodimer.</text>
</comment>
<dbReference type="GO" id="GO:0051536">
    <property type="term" value="F:iron-sulfur cluster binding"/>
    <property type="evidence" value="ECO:0007669"/>
    <property type="project" value="UniProtKB-UniRule"/>
</dbReference>
<dbReference type="GO" id="GO:0016226">
    <property type="term" value="P:iron-sulfur cluster assembly"/>
    <property type="evidence" value="ECO:0007669"/>
    <property type="project" value="InterPro"/>
</dbReference>
<keyword evidence="5 8" id="KW-0411">Iron-sulfur</keyword>
<dbReference type="GO" id="GO:0140663">
    <property type="term" value="F:ATP-dependent FeS chaperone activity"/>
    <property type="evidence" value="ECO:0007669"/>
    <property type="project" value="InterPro"/>
</dbReference>
<dbReference type="GO" id="GO:0046872">
    <property type="term" value="F:metal ion binding"/>
    <property type="evidence" value="ECO:0007669"/>
    <property type="project" value="UniProtKB-KW"/>
</dbReference>
<dbReference type="InterPro" id="IPR019591">
    <property type="entry name" value="Mrp/NBP35_ATP-bd"/>
</dbReference>
<dbReference type="AlphaFoldDB" id="A0A7G9YIW1"/>
<keyword evidence="4 8" id="KW-0408">Iron</keyword>
<name>A0A7G9YIW1_9EURY</name>
<evidence type="ECO:0000256" key="5">
    <source>
        <dbReference type="ARBA" id="ARBA00023014"/>
    </source>
</evidence>
<keyword evidence="8" id="KW-0378">Hydrolase</keyword>
<comment type="function">
    <text evidence="6 8">Binds and transfers iron-sulfur (Fe-S) clusters to target apoproteins. Can hydrolyze ATP.</text>
</comment>
<evidence type="ECO:0000256" key="8">
    <source>
        <dbReference type="HAMAP-Rule" id="MF_02040"/>
    </source>
</evidence>
<evidence type="ECO:0000256" key="6">
    <source>
        <dbReference type="ARBA" id="ARBA00058094"/>
    </source>
</evidence>
<dbReference type="InterPro" id="IPR033756">
    <property type="entry name" value="YlxH/NBP35"/>
</dbReference>
<proteinExistence type="inferred from homology"/>
<protein>
    <recommendedName>
        <fullName evidence="7 8">Iron-sulfur cluster carrier protein</fullName>
    </recommendedName>
</protein>
<dbReference type="SUPFAM" id="SSF52540">
    <property type="entry name" value="P-loop containing nucleoside triphosphate hydrolases"/>
    <property type="match status" value="1"/>
</dbReference>
<organism evidence="9">
    <name type="scientific">Candidatus Methanogaster sp. ANME-2c ERB4</name>
    <dbReference type="NCBI Taxonomy" id="2759911"/>
    <lineage>
        <taxon>Archaea</taxon>
        <taxon>Methanobacteriati</taxon>
        <taxon>Methanobacteriota</taxon>
        <taxon>Stenosarchaea group</taxon>
        <taxon>Methanomicrobia</taxon>
        <taxon>Methanosarcinales</taxon>
        <taxon>ANME-2 cluster</taxon>
        <taxon>Candidatus Methanogasteraceae</taxon>
        <taxon>Candidatus Methanogaster</taxon>
    </lineage>
</organism>
<dbReference type="Pfam" id="PF10609">
    <property type="entry name" value="ParA"/>
    <property type="match status" value="1"/>
</dbReference>
<gene>
    <name evidence="9" type="ORF">DBNCDMDK_00033</name>
</gene>
<dbReference type="GO" id="GO:0016887">
    <property type="term" value="F:ATP hydrolysis activity"/>
    <property type="evidence" value="ECO:0007669"/>
    <property type="project" value="UniProtKB-UniRule"/>
</dbReference>
<dbReference type="HAMAP" id="MF_02040">
    <property type="entry name" value="Mrp_NBP35"/>
    <property type="match status" value="1"/>
</dbReference>
<keyword evidence="2 8" id="KW-0547">Nucleotide-binding</keyword>
<evidence type="ECO:0000256" key="2">
    <source>
        <dbReference type="ARBA" id="ARBA00022741"/>
    </source>
</evidence>
<dbReference type="CDD" id="cd02037">
    <property type="entry name" value="Mrp_NBP35"/>
    <property type="match status" value="1"/>
</dbReference>
<dbReference type="GO" id="GO:0005524">
    <property type="term" value="F:ATP binding"/>
    <property type="evidence" value="ECO:0007669"/>
    <property type="project" value="UniProtKB-UniRule"/>
</dbReference>
<keyword evidence="1 8" id="KW-0479">Metal-binding</keyword>
<dbReference type="PANTHER" id="PTHR23264:SF19">
    <property type="entry name" value="CYTOSOLIC FE-S CLUSTER ASSEMBLY FACTOR NUBP2"/>
    <property type="match status" value="1"/>
</dbReference>
<comment type="similarity">
    <text evidence="8">Belongs to the Mrp/NBP35 ATP-binding proteins family.</text>
</comment>
<accession>A0A7G9YIW1</accession>